<dbReference type="InterPro" id="IPR029051">
    <property type="entry name" value="DUF4352"/>
</dbReference>
<evidence type="ECO:0000313" key="4">
    <source>
        <dbReference type="EMBL" id="GAA2717395.1"/>
    </source>
</evidence>
<evidence type="ECO:0000256" key="1">
    <source>
        <dbReference type="ARBA" id="ARBA00022729"/>
    </source>
</evidence>
<organism evidence="4 5">
    <name type="scientific">Streptomyces luteosporeus</name>
    <dbReference type="NCBI Taxonomy" id="173856"/>
    <lineage>
        <taxon>Bacteria</taxon>
        <taxon>Bacillati</taxon>
        <taxon>Actinomycetota</taxon>
        <taxon>Actinomycetes</taxon>
        <taxon>Kitasatosporales</taxon>
        <taxon>Streptomycetaceae</taxon>
        <taxon>Streptomyces</taxon>
    </lineage>
</organism>
<feature type="region of interest" description="Disordered" evidence="2">
    <location>
        <begin position="1"/>
        <end position="37"/>
    </location>
</feature>
<dbReference type="EMBL" id="BAAASL010000010">
    <property type="protein sequence ID" value="GAA2717395.1"/>
    <property type="molecule type" value="Genomic_DNA"/>
</dbReference>
<evidence type="ECO:0000256" key="2">
    <source>
        <dbReference type="SAM" id="MobiDB-lite"/>
    </source>
</evidence>
<proteinExistence type="predicted"/>
<feature type="region of interest" description="Disordered" evidence="2">
    <location>
        <begin position="66"/>
        <end position="110"/>
    </location>
</feature>
<sequence>MITALSQNVPEGLPAADRGPTRSKNVHVNPKINHGGSTMRRKLGTALIVGTLAFAATACNDNADPTAPATAPSGAASSAAPGKETPGKETPGGGVVAPAPKGTPASGATVTVRNKAGVEIAVTLKNWVDPAQSNNKFMKPAAGKHWVAAQLEIINKGKAVYDDSPANGVKVLDAQGQGFTHSIGETTSGPNMPATVKLAPGEKALGYVVVSVPDGTKPQSVQFTPDSGFAKETAKWVLTK</sequence>
<dbReference type="Pfam" id="PF11611">
    <property type="entry name" value="DUF4352"/>
    <property type="match status" value="1"/>
</dbReference>
<dbReference type="Proteomes" id="UP001500886">
    <property type="component" value="Unassembled WGS sequence"/>
</dbReference>
<feature type="compositionally biased region" description="Low complexity" evidence="2">
    <location>
        <begin position="96"/>
        <end position="105"/>
    </location>
</feature>
<protein>
    <recommendedName>
        <fullName evidence="3">DUF4352 domain-containing protein</fullName>
    </recommendedName>
</protein>
<name>A0ABN3TT49_9ACTN</name>
<keyword evidence="1" id="KW-0732">Signal</keyword>
<evidence type="ECO:0000313" key="5">
    <source>
        <dbReference type="Proteomes" id="UP001500886"/>
    </source>
</evidence>
<gene>
    <name evidence="4" type="ORF">GCM10010315_30490</name>
</gene>
<evidence type="ECO:0000259" key="3">
    <source>
        <dbReference type="Pfam" id="PF11611"/>
    </source>
</evidence>
<keyword evidence="5" id="KW-1185">Reference proteome</keyword>
<dbReference type="InterPro" id="IPR029050">
    <property type="entry name" value="Immunoprotect_excell_Ig-like"/>
</dbReference>
<feature type="domain" description="DUF4352" evidence="3">
    <location>
        <begin position="126"/>
        <end position="231"/>
    </location>
</feature>
<accession>A0ABN3TT49</accession>
<feature type="compositionally biased region" description="Low complexity" evidence="2">
    <location>
        <begin position="66"/>
        <end position="82"/>
    </location>
</feature>
<comment type="caution">
    <text evidence="4">The sequence shown here is derived from an EMBL/GenBank/DDBJ whole genome shotgun (WGS) entry which is preliminary data.</text>
</comment>
<reference evidence="4 5" key="1">
    <citation type="journal article" date="2019" name="Int. J. Syst. Evol. Microbiol.">
        <title>The Global Catalogue of Microorganisms (GCM) 10K type strain sequencing project: providing services to taxonomists for standard genome sequencing and annotation.</title>
        <authorList>
            <consortium name="The Broad Institute Genomics Platform"/>
            <consortium name="The Broad Institute Genome Sequencing Center for Infectious Disease"/>
            <person name="Wu L."/>
            <person name="Ma J."/>
        </authorList>
    </citation>
    <scope>NUCLEOTIDE SEQUENCE [LARGE SCALE GENOMIC DNA]</scope>
    <source>
        <strain evidence="4 5">JCM 4542</strain>
    </source>
</reference>
<dbReference type="Gene3D" id="2.60.40.1240">
    <property type="match status" value="1"/>
</dbReference>